<comment type="similarity">
    <text evidence="2">Belongs to the GMC oxidoreductase family.</text>
</comment>
<dbReference type="InterPro" id="IPR007867">
    <property type="entry name" value="GMC_OxRtase_C"/>
</dbReference>
<dbReference type="Pfam" id="PF05199">
    <property type="entry name" value="GMC_oxred_C"/>
    <property type="match status" value="1"/>
</dbReference>
<name>A0A6J7JBV5_9ZZZZ</name>
<feature type="domain" description="Glucose-methanol-choline oxidoreductase N-terminal" evidence="5">
    <location>
        <begin position="84"/>
        <end position="107"/>
    </location>
</feature>
<dbReference type="SUPFAM" id="SSF51905">
    <property type="entry name" value="FAD/NAD(P)-binding domain"/>
    <property type="match status" value="1"/>
</dbReference>
<organism evidence="7">
    <name type="scientific">freshwater metagenome</name>
    <dbReference type="NCBI Taxonomy" id="449393"/>
    <lineage>
        <taxon>unclassified sequences</taxon>
        <taxon>metagenomes</taxon>
        <taxon>ecological metagenomes</taxon>
    </lineage>
</organism>
<evidence type="ECO:0000313" key="7">
    <source>
        <dbReference type="EMBL" id="CAB4940743.1"/>
    </source>
</evidence>
<dbReference type="InterPro" id="IPR036188">
    <property type="entry name" value="FAD/NAD-bd_sf"/>
</dbReference>
<reference evidence="7" key="1">
    <citation type="submission" date="2020-05" db="EMBL/GenBank/DDBJ databases">
        <authorList>
            <person name="Chiriac C."/>
            <person name="Salcher M."/>
            <person name="Ghai R."/>
            <person name="Kavagutti S V."/>
        </authorList>
    </citation>
    <scope>NUCLEOTIDE SEQUENCE</scope>
</reference>
<dbReference type="AlphaFoldDB" id="A0A6J7JBV5"/>
<evidence type="ECO:0000259" key="5">
    <source>
        <dbReference type="PROSITE" id="PS00623"/>
    </source>
</evidence>
<comment type="cofactor">
    <cofactor evidence="1">
        <name>FAD</name>
        <dbReference type="ChEBI" id="CHEBI:57692"/>
    </cofactor>
</comment>
<dbReference type="Gene3D" id="3.30.410.40">
    <property type="match status" value="1"/>
</dbReference>
<dbReference type="Gene3D" id="3.50.50.60">
    <property type="entry name" value="FAD/NAD(P)-binding domain"/>
    <property type="match status" value="1"/>
</dbReference>
<keyword evidence="4" id="KW-0274">FAD</keyword>
<dbReference type="Pfam" id="PF00732">
    <property type="entry name" value="GMC_oxred_N"/>
    <property type="match status" value="1"/>
</dbReference>
<gene>
    <name evidence="7" type="ORF">UFOPK3564_02934</name>
</gene>
<dbReference type="PROSITE" id="PS00623">
    <property type="entry name" value="GMC_OXRED_1"/>
    <property type="match status" value="1"/>
</dbReference>
<dbReference type="PROSITE" id="PS00624">
    <property type="entry name" value="GMC_OXRED_2"/>
    <property type="match status" value="1"/>
</dbReference>
<evidence type="ECO:0000256" key="4">
    <source>
        <dbReference type="ARBA" id="ARBA00022827"/>
    </source>
</evidence>
<dbReference type="PANTHER" id="PTHR11552:SF147">
    <property type="entry name" value="CHOLINE DEHYDROGENASE, MITOCHONDRIAL"/>
    <property type="match status" value="1"/>
</dbReference>
<evidence type="ECO:0000256" key="1">
    <source>
        <dbReference type="ARBA" id="ARBA00001974"/>
    </source>
</evidence>
<dbReference type="GO" id="GO:0016614">
    <property type="term" value="F:oxidoreductase activity, acting on CH-OH group of donors"/>
    <property type="evidence" value="ECO:0007669"/>
    <property type="project" value="InterPro"/>
</dbReference>
<dbReference type="InterPro" id="IPR012132">
    <property type="entry name" value="GMC_OxRdtase"/>
</dbReference>
<dbReference type="PROSITE" id="PS51257">
    <property type="entry name" value="PROKAR_LIPOPROTEIN"/>
    <property type="match status" value="1"/>
</dbReference>
<feature type="domain" description="Glucose-methanol-choline oxidoreductase N-terminal" evidence="6">
    <location>
        <begin position="254"/>
        <end position="268"/>
    </location>
</feature>
<evidence type="ECO:0000256" key="2">
    <source>
        <dbReference type="ARBA" id="ARBA00010790"/>
    </source>
</evidence>
<dbReference type="EMBL" id="CAFBMK010000241">
    <property type="protein sequence ID" value="CAB4940743.1"/>
    <property type="molecule type" value="Genomic_DNA"/>
</dbReference>
<accession>A0A6J7JBV5</accession>
<keyword evidence="3" id="KW-0285">Flavoprotein</keyword>
<evidence type="ECO:0000259" key="6">
    <source>
        <dbReference type="PROSITE" id="PS00624"/>
    </source>
</evidence>
<dbReference type="PANTHER" id="PTHR11552">
    <property type="entry name" value="GLUCOSE-METHANOL-CHOLINE GMC OXIDOREDUCTASE"/>
    <property type="match status" value="1"/>
</dbReference>
<proteinExistence type="inferred from homology"/>
<sequence length="515" mass="54329">MTAGRPAWDVVIVGAGSAGCVLAARLSEAADRSVLLLEAGPVFADEATYPEVLRDERTFPQDHLWRYDGFHDREDGPPASIVRGRVLGGSGAVNGMIWQRGLPEDYDGWGVPGWSAAEMGRAFDRLEDDRDAPDGSASLGGPVPIARLGREHWAPAHVAFHDALRDLGTPANPDLLRAEHQGVGAYARNGDLGRRMGAALTHLLPALHRPNLTVRGGVQVARVVTEAGRVVGLDVVADGRRERIAAGEVVLCAGAVETPQLLVHSGIGPADELARLGVPVVADVPGVGAGLTDHPSVVLTVRLRPEVRAWDLRCLVGDVTTSALARAAGRRSDLQTLVMSGPYVGNNAGHLPHATDPATVDAVLNPILYAPESVGRVQTHGTDPDVRPRIHYGYLASEADRVRMREVVRRAAAVLDHPAFGPLVADASGAPDRVTLEDDAALDAWIRPALQSTLHGCGTCRMGVDEDPAAVVDARCRVRGVDGLRVVDLSVVPRVPAAPTNATAMAVAERVAAWG</sequence>
<evidence type="ECO:0000256" key="3">
    <source>
        <dbReference type="ARBA" id="ARBA00022630"/>
    </source>
</evidence>
<dbReference type="PIRSF" id="PIRSF000137">
    <property type="entry name" value="Alcohol_oxidase"/>
    <property type="match status" value="1"/>
</dbReference>
<dbReference type="SUPFAM" id="SSF54373">
    <property type="entry name" value="FAD-linked reductases, C-terminal domain"/>
    <property type="match status" value="1"/>
</dbReference>
<dbReference type="InterPro" id="IPR000172">
    <property type="entry name" value="GMC_OxRdtase_N"/>
</dbReference>
<protein>
    <submittedName>
        <fullName evidence="7">Unannotated protein</fullName>
    </submittedName>
</protein>
<dbReference type="GO" id="GO:0050660">
    <property type="term" value="F:flavin adenine dinucleotide binding"/>
    <property type="evidence" value="ECO:0007669"/>
    <property type="project" value="InterPro"/>
</dbReference>